<comment type="caution">
    <text evidence="1">The sequence shown here is derived from an EMBL/GenBank/DDBJ whole genome shotgun (WGS) entry which is preliminary data.</text>
</comment>
<accession>A0AAD6X5W7</accession>
<evidence type="ECO:0000313" key="1">
    <source>
        <dbReference type="EMBL" id="KAJ7040178.1"/>
    </source>
</evidence>
<protein>
    <submittedName>
        <fullName evidence="1">Uncharacterized protein</fullName>
    </submittedName>
</protein>
<reference evidence="1" key="1">
    <citation type="submission" date="2023-03" db="EMBL/GenBank/DDBJ databases">
        <title>Massive genome expansion in bonnet fungi (Mycena s.s.) driven by repeated elements and novel gene families across ecological guilds.</title>
        <authorList>
            <consortium name="Lawrence Berkeley National Laboratory"/>
            <person name="Harder C.B."/>
            <person name="Miyauchi S."/>
            <person name="Viragh M."/>
            <person name="Kuo A."/>
            <person name="Thoen E."/>
            <person name="Andreopoulos B."/>
            <person name="Lu D."/>
            <person name="Skrede I."/>
            <person name="Drula E."/>
            <person name="Henrissat B."/>
            <person name="Morin E."/>
            <person name="Kohler A."/>
            <person name="Barry K."/>
            <person name="LaButti K."/>
            <person name="Morin E."/>
            <person name="Salamov A."/>
            <person name="Lipzen A."/>
            <person name="Mereny Z."/>
            <person name="Hegedus B."/>
            <person name="Baldrian P."/>
            <person name="Stursova M."/>
            <person name="Weitz H."/>
            <person name="Taylor A."/>
            <person name="Grigoriev I.V."/>
            <person name="Nagy L.G."/>
            <person name="Martin F."/>
            <person name="Kauserud H."/>
        </authorList>
    </citation>
    <scope>NUCLEOTIDE SEQUENCE</scope>
    <source>
        <strain evidence="1">CBHHK200</strain>
    </source>
</reference>
<sequence length="203" mass="22178">MDFESVATSQPLQDGEDFITLTLGVECPKAPSPLRSHQSYLISGGGCSDSLDFVCTSQPLQDGEEACWITHGGSSTITLEARNRSGDNNEPSVAALCDTNRRRARLVRRVPPSEKSLHPSPVPPTPRCLNLVRRVTTGPKKQSIATAPMAAAADLERRKRRAQEKAARIVKKLRTLGATTARLQREHRQLCAFVAQNKENALP</sequence>
<dbReference type="AlphaFoldDB" id="A0AAD6X5W7"/>
<evidence type="ECO:0000313" key="2">
    <source>
        <dbReference type="Proteomes" id="UP001218188"/>
    </source>
</evidence>
<dbReference type="Proteomes" id="UP001218188">
    <property type="component" value="Unassembled WGS sequence"/>
</dbReference>
<proteinExistence type="predicted"/>
<keyword evidence="2" id="KW-1185">Reference proteome</keyword>
<gene>
    <name evidence="1" type="ORF">C8F04DRAFT_266296</name>
</gene>
<name>A0AAD6X5W7_9AGAR</name>
<organism evidence="1 2">
    <name type="scientific">Mycena alexandri</name>
    <dbReference type="NCBI Taxonomy" id="1745969"/>
    <lineage>
        <taxon>Eukaryota</taxon>
        <taxon>Fungi</taxon>
        <taxon>Dikarya</taxon>
        <taxon>Basidiomycota</taxon>
        <taxon>Agaricomycotina</taxon>
        <taxon>Agaricomycetes</taxon>
        <taxon>Agaricomycetidae</taxon>
        <taxon>Agaricales</taxon>
        <taxon>Marasmiineae</taxon>
        <taxon>Mycenaceae</taxon>
        <taxon>Mycena</taxon>
    </lineage>
</organism>
<dbReference type="EMBL" id="JARJCM010000023">
    <property type="protein sequence ID" value="KAJ7040178.1"/>
    <property type="molecule type" value="Genomic_DNA"/>
</dbReference>